<comment type="caution">
    <text evidence="5">The sequence shown here is derived from an EMBL/GenBank/DDBJ whole genome shotgun (WGS) entry which is preliminary data.</text>
</comment>
<dbReference type="PROSITE" id="PS50932">
    <property type="entry name" value="HTH_LACI_2"/>
    <property type="match status" value="1"/>
</dbReference>
<dbReference type="Gene3D" id="3.40.50.2300">
    <property type="match status" value="2"/>
</dbReference>
<keyword evidence="3" id="KW-0804">Transcription</keyword>
<dbReference type="AlphaFoldDB" id="A0A2U2RNM3"/>
<evidence type="ECO:0000256" key="3">
    <source>
        <dbReference type="ARBA" id="ARBA00023163"/>
    </source>
</evidence>
<organism evidence="5 6">
    <name type="scientific">Brachybacterium endophyticum</name>
    <dbReference type="NCBI Taxonomy" id="2182385"/>
    <lineage>
        <taxon>Bacteria</taxon>
        <taxon>Bacillati</taxon>
        <taxon>Actinomycetota</taxon>
        <taxon>Actinomycetes</taxon>
        <taxon>Micrococcales</taxon>
        <taxon>Dermabacteraceae</taxon>
        <taxon>Brachybacterium</taxon>
    </lineage>
</organism>
<keyword evidence="6" id="KW-1185">Reference proteome</keyword>
<name>A0A2U2RNM3_9MICO</name>
<evidence type="ECO:0000259" key="4">
    <source>
        <dbReference type="PROSITE" id="PS50932"/>
    </source>
</evidence>
<dbReference type="EMBL" id="QFKX01000001">
    <property type="protein sequence ID" value="PWH07472.1"/>
    <property type="molecule type" value="Genomic_DNA"/>
</dbReference>
<dbReference type="InterPro" id="IPR000843">
    <property type="entry name" value="HTH_LacI"/>
</dbReference>
<dbReference type="PANTHER" id="PTHR30146">
    <property type="entry name" value="LACI-RELATED TRANSCRIPTIONAL REPRESSOR"/>
    <property type="match status" value="1"/>
</dbReference>
<dbReference type="SUPFAM" id="SSF53822">
    <property type="entry name" value="Periplasmic binding protein-like I"/>
    <property type="match status" value="1"/>
</dbReference>
<dbReference type="RefSeq" id="WP_109274358.1">
    <property type="nucleotide sequence ID" value="NZ_QFKX01000001.1"/>
</dbReference>
<sequence length="335" mass="36478">MNVRRPTILDVASTAGVSTATVSRVINGAQNVDKELSRRVRAAVRSTGYVPNAAGRSLRSGASAQVAVVTPDAENPYFTRVISEVERMARGQGYSVMVAHTEDDVEREREVFPQLVSRQIAGVILTVVDESLSDVRPLLDARVPLVLVDRRIQGVEVDLVVTDNLEAGRRGAQHLVEQGFRRPVVLAGPEGLTSTEDRVRGFLAEWSRASRETEGLEDALVIRGDLHLASGREATERLLAEGWADAVYATNNRMSAGAFEAMRGLDGAPGLLATDDDLWTRLVSPSVSVVQQPIRATGRAAARMLGQRMQEPGEDPSTILLAPRILERESTRRRD</sequence>
<proteinExistence type="predicted"/>
<feature type="domain" description="HTH lacI-type" evidence="4">
    <location>
        <begin position="6"/>
        <end position="60"/>
    </location>
</feature>
<dbReference type="GO" id="GO:0003700">
    <property type="term" value="F:DNA-binding transcription factor activity"/>
    <property type="evidence" value="ECO:0007669"/>
    <property type="project" value="TreeGrafter"/>
</dbReference>
<keyword evidence="1" id="KW-0805">Transcription regulation</keyword>
<accession>A0A2U2RNM3</accession>
<dbReference type="InterPro" id="IPR001761">
    <property type="entry name" value="Peripla_BP/Lac1_sug-bd_dom"/>
</dbReference>
<evidence type="ECO:0000313" key="5">
    <source>
        <dbReference type="EMBL" id="PWH07472.1"/>
    </source>
</evidence>
<dbReference type="SMART" id="SM00354">
    <property type="entry name" value="HTH_LACI"/>
    <property type="match status" value="1"/>
</dbReference>
<evidence type="ECO:0000256" key="2">
    <source>
        <dbReference type="ARBA" id="ARBA00023125"/>
    </source>
</evidence>
<dbReference type="InterPro" id="IPR010982">
    <property type="entry name" value="Lambda_DNA-bd_dom_sf"/>
</dbReference>
<dbReference type="GO" id="GO:0000976">
    <property type="term" value="F:transcription cis-regulatory region binding"/>
    <property type="evidence" value="ECO:0007669"/>
    <property type="project" value="TreeGrafter"/>
</dbReference>
<dbReference type="Proteomes" id="UP000245590">
    <property type="component" value="Unassembled WGS sequence"/>
</dbReference>
<dbReference type="OrthoDB" id="9785139at2"/>
<dbReference type="InterPro" id="IPR028082">
    <property type="entry name" value="Peripla_BP_I"/>
</dbReference>
<dbReference type="CDD" id="cd06267">
    <property type="entry name" value="PBP1_LacI_sugar_binding-like"/>
    <property type="match status" value="1"/>
</dbReference>
<keyword evidence="2" id="KW-0238">DNA-binding</keyword>
<dbReference type="Pfam" id="PF00532">
    <property type="entry name" value="Peripla_BP_1"/>
    <property type="match status" value="1"/>
</dbReference>
<dbReference type="SUPFAM" id="SSF47413">
    <property type="entry name" value="lambda repressor-like DNA-binding domains"/>
    <property type="match status" value="1"/>
</dbReference>
<dbReference type="PANTHER" id="PTHR30146:SF109">
    <property type="entry name" value="HTH-TYPE TRANSCRIPTIONAL REGULATOR GALS"/>
    <property type="match status" value="1"/>
</dbReference>
<dbReference type="Gene3D" id="1.10.260.40">
    <property type="entry name" value="lambda repressor-like DNA-binding domains"/>
    <property type="match status" value="1"/>
</dbReference>
<dbReference type="Pfam" id="PF00356">
    <property type="entry name" value="LacI"/>
    <property type="match status" value="1"/>
</dbReference>
<reference evidence="5 6" key="1">
    <citation type="submission" date="2018-05" db="EMBL/GenBank/DDBJ databases">
        <title>Brachybacterium sp. M1HQ-2T, whole genome shotgun sequence.</title>
        <authorList>
            <person name="Tuo L."/>
        </authorList>
    </citation>
    <scope>NUCLEOTIDE SEQUENCE [LARGE SCALE GENOMIC DNA]</scope>
    <source>
        <strain evidence="5 6">M1HQ-2</strain>
    </source>
</reference>
<evidence type="ECO:0000256" key="1">
    <source>
        <dbReference type="ARBA" id="ARBA00023015"/>
    </source>
</evidence>
<gene>
    <name evidence="5" type="ORF">DEO23_02250</name>
</gene>
<dbReference type="PRINTS" id="PR00036">
    <property type="entry name" value="HTHLACI"/>
</dbReference>
<protein>
    <recommendedName>
        <fullName evidence="4">HTH lacI-type domain-containing protein</fullName>
    </recommendedName>
</protein>
<dbReference type="PROSITE" id="PS00356">
    <property type="entry name" value="HTH_LACI_1"/>
    <property type="match status" value="1"/>
</dbReference>
<evidence type="ECO:0000313" key="6">
    <source>
        <dbReference type="Proteomes" id="UP000245590"/>
    </source>
</evidence>
<dbReference type="CDD" id="cd01392">
    <property type="entry name" value="HTH_LacI"/>
    <property type="match status" value="1"/>
</dbReference>